<gene>
    <name evidence="2" type="ORF">CC84DRAFT_1177228</name>
</gene>
<dbReference type="EMBL" id="KV441553">
    <property type="protein sequence ID" value="OAG05132.1"/>
    <property type="molecule type" value="Genomic_DNA"/>
</dbReference>
<feature type="domain" description="DUF7136" evidence="1">
    <location>
        <begin position="28"/>
        <end position="251"/>
    </location>
</feature>
<dbReference type="Pfam" id="PF23584">
    <property type="entry name" value="DUF7136"/>
    <property type="match status" value="1"/>
</dbReference>
<dbReference type="OrthoDB" id="4490227at2759"/>
<reference evidence="2 3" key="1">
    <citation type="submission" date="2016-05" db="EMBL/GenBank/DDBJ databases">
        <title>Comparative analysis of secretome profiles of manganese(II)-oxidizing ascomycete fungi.</title>
        <authorList>
            <consortium name="DOE Joint Genome Institute"/>
            <person name="Zeiner C.A."/>
            <person name="Purvine S.O."/>
            <person name="Zink E.M."/>
            <person name="Wu S."/>
            <person name="Pasa-Tolic L."/>
            <person name="Chaput D.L."/>
            <person name="Haridas S."/>
            <person name="Grigoriev I.V."/>
            <person name="Santelli C.M."/>
            <person name="Hansel C.M."/>
        </authorList>
    </citation>
    <scope>NUCLEOTIDE SEQUENCE [LARGE SCALE GENOMIC DNA]</scope>
    <source>
        <strain evidence="2 3">AP3s5-JAC2a</strain>
    </source>
</reference>
<name>A0A177CDY4_9PLEO</name>
<keyword evidence="3" id="KW-1185">Reference proteome</keyword>
<protein>
    <recommendedName>
        <fullName evidence="1">DUF7136 domain-containing protein</fullName>
    </recommendedName>
</protein>
<evidence type="ECO:0000259" key="1">
    <source>
        <dbReference type="Pfam" id="PF23584"/>
    </source>
</evidence>
<dbReference type="GeneID" id="28763761"/>
<dbReference type="Proteomes" id="UP000077069">
    <property type="component" value="Unassembled WGS sequence"/>
</dbReference>
<dbReference type="InterPro" id="IPR055560">
    <property type="entry name" value="DUF7136"/>
</dbReference>
<dbReference type="AlphaFoldDB" id="A0A177CDY4"/>
<proteinExistence type="predicted"/>
<evidence type="ECO:0000313" key="3">
    <source>
        <dbReference type="Proteomes" id="UP000077069"/>
    </source>
</evidence>
<accession>A0A177CDY4</accession>
<evidence type="ECO:0000313" key="2">
    <source>
        <dbReference type="EMBL" id="OAG05132.1"/>
    </source>
</evidence>
<sequence>MGQTTTTTAASTIFNATMPTPVEGRPSLEIDVFPRANTTYNYTEYLPVVFAFQNMNATLALGNVYFQWAIMPYGTEDDWILGGIWIEDPGYSGLETHNVPDFFNPDGSPYFMVNSTNTTNWNTNSVPSNWPGEEFLYSLRWYLRWSAFGYAREDETCVYLHGDLKGDMFFTMHHTRSSGGYWQGDSTTYPNPRELGNVTGNCAQFGGMREINVNSTDLCEKARVVSSGNPCTVKPDAALVSSMSSVAALRAQPTPTRIEEPSSSSAARAMSMPGRAVLVLAGIIGGPALPI</sequence>
<dbReference type="RefSeq" id="XP_018035497.1">
    <property type="nucleotide sequence ID" value="XM_018180275.1"/>
</dbReference>
<organism evidence="2 3">
    <name type="scientific">Paraphaeosphaeria sporulosa</name>
    <dbReference type="NCBI Taxonomy" id="1460663"/>
    <lineage>
        <taxon>Eukaryota</taxon>
        <taxon>Fungi</taxon>
        <taxon>Dikarya</taxon>
        <taxon>Ascomycota</taxon>
        <taxon>Pezizomycotina</taxon>
        <taxon>Dothideomycetes</taxon>
        <taxon>Pleosporomycetidae</taxon>
        <taxon>Pleosporales</taxon>
        <taxon>Massarineae</taxon>
        <taxon>Didymosphaeriaceae</taxon>
        <taxon>Paraphaeosphaeria</taxon>
    </lineage>
</organism>
<dbReference type="InParanoid" id="A0A177CDY4"/>